<protein>
    <submittedName>
        <fullName evidence="3">Uncharacterized protein C9orf85 homolog</fullName>
    </submittedName>
</protein>
<dbReference type="PANTHER" id="PTHR22876">
    <property type="entry name" value="ZGC:101016"/>
    <property type="match status" value="1"/>
</dbReference>
<dbReference type="RefSeq" id="XP_011493947.1">
    <property type="nucleotide sequence ID" value="XM_011495645.1"/>
</dbReference>
<dbReference type="KEGG" id="csol:105359144"/>
<keyword evidence="2" id="KW-1185">Reference proteome</keyword>
<dbReference type="AlphaFoldDB" id="A0AAJ6VJM7"/>
<feature type="non-terminal residue" evidence="3">
    <location>
        <position position="205"/>
    </location>
</feature>
<dbReference type="InterPro" id="IPR019351">
    <property type="entry name" value="DUF2039"/>
</dbReference>
<dbReference type="PANTHER" id="PTHR22876:SF5">
    <property type="entry name" value="CHROMOSOME 9 OPEN READING FRAME 85"/>
    <property type="match status" value="1"/>
</dbReference>
<dbReference type="Proteomes" id="UP000695007">
    <property type="component" value="Unplaced"/>
</dbReference>
<proteinExistence type="predicted"/>
<evidence type="ECO:0000313" key="3">
    <source>
        <dbReference type="RefSeq" id="XP_011493947.1"/>
    </source>
</evidence>
<organism evidence="2 3">
    <name type="scientific">Ceratosolen solmsi marchali</name>
    <dbReference type="NCBI Taxonomy" id="326594"/>
    <lineage>
        <taxon>Eukaryota</taxon>
        <taxon>Metazoa</taxon>
        <taxon>Ecdysozoa</taxon>
        <taxon>Arthropoda</taxon>
        <taxon>Hexapoda</taxon>
        <taxon>Insecta</taxon>
        <taxon>Pterygota</taxon>
        <taxon>Neoptera</taxon>
        <taxon>Endopterygota</taxon>
        <taxon>Hymenoptera</taxon>
        <taxon>Apocrita</taxon>
        <taxon>Proctotrupomorpha</taxon>
        <taxon>Chalcidoidea</taxon>
        <taxon>Agaonidae</taxon>
        <taxon>Agaoninae</taxon>
        <taxon>Ceratosolen</taxon>
    </lineage>
</organism>
<reference evidence="3" key="1">
    <citation type="submission" date="2025-08" db="UniProtKB">
        <authorList>
            <consortium name="RefSeq"/>
        </authorList>
    </citation>
    <scope>IDENTIFICATION</scope>
</reference>
<name>A0AAJ6VJM7_9HYME</name>
<accession>A0AAJ6VJM7</accession>
<sequence length="205" mass="24302">MSTQKGNTHRTRPQKYKNQFAFKNALHDTSHNKKKINNLQICNVCERCKKIIEWKIKYNKYKLLKTPGKCNKCNEKTVKQAYHTICTPCAREHNECPKCGNKSELIIPKSSNEEIKLNPDIQEMLKNISERKRRTFIRFMNKQTNQKTKLKENLLEKSDNISVEENKSVEYTYEQIFNKLKSLIINDKKNNDDKETNSSKEERNE</sequence>
<dbReference type="GeneID" id="105359144"/>
<gene>
    <name evidence="3" type="primary">LOC105359144</name>
</gene>
<dbReference type="Pfam" id="PF10217">
    <property type="entry name" value="DUF2039"/>
    <property type="match status" value="1"/>
</dbReference>
<evidence type="ECO:0000313" key="2">
    <source>
        <dbReference type="Proteomes" id="UP000695007"/>
    </source>
</evidence>
<feature type="region of interest" description="Disordered" evidence="1">
    <location>
        <begin position="186"/>
        <end position="205"/>
    </location>
</feature>
<evidence type="ECO:0000256" key="1">
    <source>
        <dbReference type="SAM" id="MobiDB-lite"/>
    </source>
</evidence>